<dbReference type="Gramene" id="OMERI04G07630.1">
    <property type="protein sequence ID" value="OMERI04G07630.1"/>
    <property type="gene ID" value="OMERI04G07630"/>
</dbReference>
<organism evidence="1">
    <name type="scientific">Oryza meridionalis</name>
    <dbReference type="NCBI Taxonomy" id="40149"/>
    <lineage>
        <taxon>Eukaryota</taxon>
        <taxon>Viridiplantae</taxon>
        <taxon>Streptophyta</taxon>
        <taxon>Embryophyta</taxon>
        <taxon>Tracheophyta</taxon>
        <taxon>Spermatophyta</taxon>
        <taxon>Magnoliopsida</taxon>
        <taxon>Liliopsida</taxon>
        <taxon>Poales</taxon>
        <taxon>Poaceae</taxon>
        <taxon>BOP clade</taxon>
        <taxon>Oryzoideae</taxon>
        <taxon>Oryzeae</taxon>
        <taxon>Oryzinae</taxon>
        <taxon>Oryza</taxon>
    </lineage>
</organism>
<accession>A0A0E0DCQ4</accession>
<dbReference type="AlphaFoldDB" id="A0A0E0DCQ4"/>
<dbReference type="Proteomes" id="UP000008021">
    <property type="component" value="Chromosome 4"/>
</dbReference>
<name>A0A0E0DCQ4_9ORYZ</name>
<dbReference type="HOGENOM" id="CLU_120192_1_1_1"/>
<proteinExistence type="predicted"/>
<sequence>MEEDDNTVAVDGGGRRQLRRMHCFGPRCWTPGSTLTSKEMMDGCYCATSSSFLYHTTTSFHDSIVDYYYCSPPGCTLQYKSQDTDRALHPYNKIQQSHKMYFWLNHFFLF</sequence>
<reference evidence="1" key="2">
    <citation type="submission" date="2018-05" db="EMBL/GenBank/DDBJ databases">
        <title>OmerRS3 (Oryza meridionalis Reference Sequence Version 3).</title>
        <authorList>
            <person name="Zhang J."/>
            <person name="Kudrna D."/>
            <person name="Lee S."/>
            <person name="Talag J."/>
            <person name="Welchert J."/>
            <person name="Wing R.A."/>
        </authorList>
    </citation>
    <scope>NUCLEOTIDE SEQUENCE [LARGE SCALE GENOMIC DNA]</scope>
    <source>
        <strain evidence="1">cv. OR44</strain>
    </source>
</reference>
<keyword evidence="2" id="KW-1185">Reference proteome</keyword>
<evidence type="ECO:0000313" key="1">
    <source>
        <dbReference type="EnsemblPlants" id="OMERI04G07630.1"/>
    </source>
</evidence>
<evidence type="ECO:0000313" key="2">
    <source>
        <dbReference type="Proteomes" id="UP000008021"/>
    </source>
</evidence>
<reference evidence="1" key="1">
    <citation type="submission" date="2015-04" db="UniProtKB">
        <authorList>
            <consortium name="EnsemblPlants"/>
        </authorList>
    </citation>
    <scope>IDENTIFICATION</scope>
</reference>
<protein>
    <submittedName>
        <fullName evidence="1">Uncharacterized protein</fullName>
    </submittedName>
</protein>
<dbReference type="EnsemblPlants" id="OMERI04G07630.1">
    <property type="protein sequence ID" value="OMERI04G07630.1"/>
    <property type="gene ID" value="OMERI04G07630"/>
</dbReference>